<dbReference type="OrthoDB" id="7744610at2"/>
<organism evidence="2 3">
    <name type="scientific">Pseudosulfitobacter pseudonitzschiae</name>
    <dbReference type="NCBI Taxonomy" id="1402135"/>
    <lineage>
        <taxon>Bacteria</taxon>
        <taxon>Pseudomonadati</taxon>
        <taxon>Pseudomonadota</taxon>
        <taxon>Alphaproteobacteria</taxon>
        <taxon>Rhodobacterales</taxon>
        <taxon>Roseobacteraceae</taxon>
        <taxon>Pseudosulfitobacter</taxon>
    </lineage>
</organism>
<feature type="signal peptide" evidence="1">
    <location>
        <begin position="1"/>
        <end position="21"/>
    </location>
</feature>
<dbReference type="GeneID" id="68869356"/>
<keyword evidence="3" id="KW-1185">Reference proteome</keyword>
<feature type="chain" id="PRO_5041119678" evidence="1">
    <location>
        <begin position="22"/>
        <end position="109"/>
    </location>
</feature>
<accession>A0A073J3D4</accession>
<name>A0A073J3D4_9RHOB</name>
<reference evidence="2 3" key="1">
    <citation type="submission" date="2014-01" db="EMBL/GenBank/DDBJ databases">
        <title>Sulfitobacter sp. H3 (MCCC 1A00686) Genome Sequencing.</title>
        <authorList>
            <person name="Lai Q."/>
            <person name="Hong Z."/>
        </authorList>
    </citation>
    <scope>NUCLEOTIDE SEQUENCE [LARGE SCALE GENOMIC DNA]</scope>
    <source>
        <strain evidence="2 3">H3</strain>
    </source>
</reference>
<keyword evidence="1" id="KW-0732">Signal</keyword>
<comment type="caution">
    <text evidence="2">The sequence shown here is derived from an EMBL/GenBank/DDBJ whole genome shotgun (WGS) entry which is preliminary data.</text>
</comment>
<gene>
    <name evidence="2" type="ORF">SUH3_13310</name>
</gene>
<evidence type="ECO:0000313" key="2">
    <source>
        <dbReference type="EMBL" id="KEJ96335.1"/>
    </source>
</evidence>
<evidence type="ECO:0000256" key="1">
    <source>
        <dbReference type="SAM" id="SignalP"/>
    </source>
</evidence>
<dbReference type="Proteomes" id="UP000027746">
    <property type="component" value="Unassembled WGS sequence"/>
</dbReference>
<protein>
    <submittedName>
        <fullName evidence="2">Uncharacterized protein</fullName>
    </submittedName>
</protein>
<dbReference type="AlphaFoldDB" id="A0A073J3D4"/>
<dbReference type="EMBL" id="JAMD01000003">
    <property type="protein sequence ID" value="KEJ96335.1"/>
    <property type="molecule type" value="Genomic_DNA"/>
</dbReference>
<proteinExistence type="predicted"/>
<sequence length="109" mass="11764">MKSLVLAALVVGTFTAQPVLAAESGRSALGAQQPIRIACYRGPLQATIWDAPEGHFVQDLVDFGYDFANADAIARSVCKDQSLIGHSELLKTALLDKMRQSPPRGKLLR</sequence>
<evidence type="ECO:0000313" key="3">
    <source>
        <dbReference type="Proteomes" id="UP000027746"/>
    </source>
</evidence>
<dbReference type="RefSeq" id="WP_037923589.1">
    <property type="nucleotide sequence ID" value="NZ_CP054599.1"/>
</dbReference>